<dbReference type="GO" id="GO:0000976">
    <property type="term" value="F:transcription cis-regulatory region binding"/>
    <property type="evidence" value="ECO:0007669"/>
    <property type="project" value="TreeGrafter"/>
</dbReference>
<dbReference type="GO" id="GO:0003700">
    <property type="term" value="F:DNA-binding transcription factor activity"/>
    <property type="evidence" value="ECO:0007669"/>
    <property type="project" value="TreeGrafter"/>
</dbReference>
<evidence type="ECO:0000256" key="1">
    <source>
        <dbReference type="ARBA" id="ARBA00023015"/>
    </source>
</evidence>
<dbReference type="Pfam" id="PF00440">
    <property type="entry name" value="TetR_N"/>
    <property type="match status" value="1"/>
</dbReference>
<keyword evidence="7" id="KW-1185">Reference proteome</keyword>
<dbReference type="InterPro" id="IPR036271">
    <property type="entry name" value="Tet_transcr_reg_TetR-rel_C_sf"/>
</dbReference>
<organism evidence="6 7">
    <name type="scientific">Cellulomonas denverensis</name>
    <dbReference type="NCBI Taxonomy" id="264297"/>
    <lineage>
        <taxon>Bacteria</taxon>
        <taxon>Bacillati</taxon>
        <taxon>Actinomycetota</taxon>
        <taxon>Actinomycetes</taxon>
        <taxon>Micrococcales</taxon>
        <taxon>Cellulomonadaceae</taxon>
        <taxon>Cellulomonas</taxon>
    </lineage>
</organism>
<protein>
    <submittedName>
        <fullName evidence="6">TetR/AcrR family transcriptional regulator</fullName>
    </submittedName>
</protein>
<dbReference type="InterPro" id="IPR001647">
    <property type="entry name" value="HTH_TetR"/>
</dbReference>
<reference evidence="6 7" key="1">
    <citation type="submission" date="2020-04" db="EMBL/GenBank/DDBJ databases">
        <title>MicrobeNet Type strains.</title>
        <authorList>
            <person name="Nicholson A.C."/>
        </authorList>
    </citation>
    <scope>NUCLEOTIDE SEQUENCE [LARGE SCALE GENOMIC DNA]</scope>
    <source>
        <strain evidence="6 7">ATCC BAA-788</strain>
    </source>
</reference>
<dbReference type="PRINTS" id="PR00455">
    <property type="entry name" value="HTHTETR"/>
</dbReference>
<feature type="domain" description="HTH tetR-type" evidence="5">
    <location>
        <begin position="20"/>
        <end position="79"/>
    </location>
</feature>
<evidence type="ECO:0000256" key="2">
    <source>
        <dbReference type="ARBA" id="ARBA00023125"/>
    </source>
</evidence>
<evidence type="ECO:0000313" key="7">
    <source>
        <dbReference type="Proteomes" id="UP000581206"/>
    </source>
</evidence>
<dbReference type="PANTHER" id="PTHR30055">
    <property type="entry name" value="HTH-TYPE TRANSCRIPTIONAL REGULATOR RUTR"/>
    <property type="match status" value="1"/>
</dbReference>
<dbReference type="AlphaFoldDB" id="A0A7X6KTW0"/>
<keyword evidence="1" id="KW-0805">Transcription regulation</keyword>
<gene>
    <name evidence="6" type="ORF">HGA03_03415</name>
</gene>
<dbReference type="InterPro" id="IPR009057">
    <property type="entry name" value="Homeodomain-like_sf"/>
</dbReference>
<dbReference type="EMBL" id="JAAXOX010000001">
    <property type="protein sequence ID" value="NKY21710.1"/>
    <property type="molecule type" value="Genomic_DNA"/>
</dbReference>
<dbReference type="Gene3D" id="1.10.357.10">
    <property type="entry name" value="Tetracycline Repressor, domain 2"/>
    <property type="match status" value="1"/>
</dbReference>
<evidence type="ECO:0000256" key="4">
    <source>
        <dbReference type="PROSITE-ProRule" id="PRU00335"/>
    </source>
</evidence>
<dbReference type="RefSeq" id="WP_168628760.1">
    <property type="nucleotide sequence ID" value="NZ_BONL01000010.1"/>
</dbReference>
<accession>A0A7X6KTW0</accession>
<comment type="caution">
    <text evidence="6">The sequence shown here is derived from an EMBL/GenBank/DDBJ whole genome shotgun (WGS) entry which is preliminary data.</text>
</comment>
<name>A0A7X6KTW0_9CELL</name>
<dbReference type="Proteomes" id="UP000581206">
    <property type="component" value="Unassembled WGS sequence"/>
</dbReference>
<dbReference type="PANTHER" id="PTHR30055:SF234">
    <property type="entry name" value="HTH-TYPE TRANSCRIPTIONAL REGULATOR BETI"/>
    <property type="match status" value="1"/>
</dbReference>
<dbReference type="InterPro" id="IPR050109">
    <property type="entry name" value="HTH-type_TetR-like_transc_reg"/>
</dbReference>
<evidence type="ECO:0000313" key="6">
    <source>
        <dbReference type="EMBL" id="NKY21710.1"/>
    </source>
</evidence>
<evidence type="ECO:0000256" key="3">
    <source>
        <dbReference type="ARBA" id="ARBA00023163"/>
    </source>
</evidence>
<dbReference type="SUPFAM" id="SSF48498">
    <property type="entry name" value="Tetracyclin repressor-like, C-terminal domain"/>
    <property type="match status" value="1"/>
</dbReference>
<proteinExistence type="predicted"/>
<dbReference type="PROSITE" id="PS50977">
    <property type="entry name" value="HTH_TETR_2"/>
    <property type="match status" value="1"/>
</dbReference>
<keyword evidence="3" id="KW-0804">Transcription</keyword>
<keyword evidence="2 4" id="KW-0238">DNA-binding</keyword>
<evidence type="ECO:0000259" key="5">
    <source>
        <dbReference type="PROSITE" id="PS50977"/>
    </source>
</evidence>
<sequence length="221" mass="24472">MPTDPEPTQDDPRPLRADAVRNRERIVAAARELYATRGLGVGLNEIAHHAGLGVGTVYRRFPDKKDLVEAALAEPLREMTEVAAQAMRAERAWDGVIMLIERGADLLTANIGLRDVALTMDETRLDLGDRLEDFARIGCELMDRARAEGDLRPGATNDDLGLILWMVTELATHSQDTRPDAYRRYLRLLIDGLRNTPGTGMLEPALTSEEIGAIAQHWATH</sequence>
<dbReference type="SUPFAM" id="SSF46689">
    <property type="entry name" value="Homeodomain-like"/>
    <property type="match status" value="1"/>
</dbReference>
<feature type="DNA-binding region" description="H-T-H motif" evidence="4">
    <location>
        <begin position="42"/>
        <end position="61"/>
    </location>
</feature>